<dbReference type="Pfam" id="PF10419">
    <property type="entry name" value="TFIIIC_sub6"/>
    <property type="match status" value="1"/>
</dbReference>
<evidence type="ECO:0000256" key="1">
    <source>
        <dbReference type="SAM" id="MobiDB-lite"/>
    </source>
</evidence>
<dbReference type="STRING" id="2018661.A0A2A2LU97"/>
<feature type="compositionally biased region" description="Basic and acidic residues" evidence="1">
    <location>
        <begin position="8"/>
        <end position="29"/>
    </location>
</feature>
<protein>
    <recommendedName>
        <fullName evidence="2">Transcription factor TFIIIC triple barrel domain-containing protein</fullName>
    </recommendedName>
</protein>
<dbReference type="InterPro" id="IPR019481">
    <property type="entry name" value="TFIIIC_triple_barrel"/>
</dbReference>
<reference evidence="3 4" key="1">
    <citation type="journal article" date="2017" name="Curr. Biol.">
        <title>Genome architecture and evolution of a unichromosomal asexual nematode.</title>
        <authorList>
            <person name="Fradin H."/>
            <person name="Zegar C."/>
            <person name="Gutwein M."/>
            <person name="Lucas J."/>
            <person name="Kovtun M."/>
            <person name="Corcoran D."/>
            <person name="Baugh L.R."/>
            <person name="Kiontke K."/>
            <person name="Gunsalus K."/>
            <person name="Fitch D.H."/>
            <person name="Piano F."/>
        </authorList>
    </citation>
    <scope>NUCLEOTIDE SEQUENCE [LARGE SCALE GENOMIC DNA]</scope>
    <source>
        <strain evidence="3">PF1309</strain>
    </source>
</reference>
<feature type="region of interest" description="Disordered" evidence="1">
    <location>
        <begin position="1"/>
        <end position="42"/>
    </location>
</feature>
<evidence type="ECO:0000259" key="2">
    <source>
        <dbReference type="Pfam" id="PF10419"/>
    </source>
</evidence>
<dbReference type="OrthoDB" id="1877767at2759"/>
<feature type="region of interest" description="Disordered" evidence="1">
    <location>
        <begin position="130"/>
        <end position="191"/>
    </location>
</feature>
<dbReference type="AlphaFoldDB" id="A0A2A2LU97"/>
<feature type="compositionally biased region" description="Acidic residues" evidence="1">
    <location>
        <begin position="33"/>
        <end position="42"/>
    </location>
</feature>
<sequence>MSQPGPSHRNDEEMREEDGRNEPNQEKRINQLNDEDEDEEWEEQTCIVEINGILDAQAVQEAIKDNLVTVRNAATNKPILQVNNSLYMGNWERCLGTDLIFKAKDGQLEFIATSDKMLKTEKALLSAPVNQEDERIGARELSPPPMNQFLTRNCLNKKKDPSTPKQSRQRKPKESSSPGIPVIDMDAEPIE</sequence>
<comment type="caution">
    <text evidence="3">The sequence shown here is derived from an EMBL/GenBank/DDBJ whole genome shotgun (WGS) entry which is preliminary data.</text>
</comment>
<dbReference type="Gene3D" id="2.60.40.4370">
    <property type="match status" value="1"/>
</dbReference>
<dbReference type="Proteomes" id="UP000218231">
    <property type="component" value="Unassembled WGS sequence"/>
</dbReference>
<gene>
    <name evidence="3" type="ORF">WR25_20055</name>
</gene>
<proteinExistence type="predicted"/>
<name>A0A2A2LU97_9BILA</name>
<evidence type="ECO:0000313" key="3">
    <source>
        <dbReference type="EMBL" id="PAV89814.1"/>
    </source>
</evidence>
<evidence type="ECO:0000313" key="4">
    <source>
        <dbReference type="Proteomes" id="UP000218231"/>
    </source>
</evidence>
<accession>A0A2A2LU97</accession>
<feature type="domain" description="Transcription factor TFIIIC triple barrel" evidence="2">
    <location>
        <begin position="39"/>
        <end position="124"/>
    </location>
</feature>
<keyword evidence="4" id="KW-1185">Reference proteome</keyword>
<organism evidence="3 4">
    <name type="scientific">Diploscapter pachys</name>
    <dbReference type="NCBI Taxonomy" id="2018661"/>
    <lineage>
        <taxon>Eukaryota</taxon>
        <taxon>Metazoa</taxon>
        <taxon>Ecdysozoa</taxon>
        <taxon>Nematoda</taxon>
        <taxon>Chromadorea</taxon>
        <taxon>Rhabditida</taxon>
        <taxon>Rhabditina</taxon>
        <taxon>Rhabditomorpha</taxon>
        <taxon>Rhabditoidea</taxon>
        <taxon>Rhabditidae</taxon>
        <taxon>Diploscapter</taxon>
    </lineage>
</organism>
<dbReference type="EMBL" id="LIAE01006428">
    <property type="protein sequence ID" value="PAV89814.1"/>
    <property type="molecule type" value="Genomic_DNA"/>
</dbReference>